<organism evidence="1 2">
    <name type="scientific">Symbiodinium pilosum</name>
    <name type="common">Dinoflagellate</name>
    <dbReference type="NCBI Taxonomy" id="2952"/>
    <lineage>
        <taxon>Eukaryota</taxon>
        <taxon>Sar</taxon>
        <taxon>Alveolata</taxon>
        <taxon>Dinophyceae</taxon>
        <taxon>Suessiales</taxon>
        <taxon>Symbiodiniaceae</taxon>
        <taxon>Symbiodinium</taxon>
    </lineage>
</organism>
<evidence type="ECO:0000313" key="1">
    <source>
        <dbReference type="EMBL" id="CAE7444613.1"/>
    </source>
</evidence>
<feature type="non-terminal residue" evidence="1">
    <location>
        <position position="796"/>
    </location>
</feature>
<protein>
    <submittedName>
        <fullName evidence="1">Uncharacterized protein</fullName>
    </submittedName>
</protein>
<dbReference type="GO" id="GO:0003676">
    <property type="term" value="F:nucleic acid binding"/>
    <property type="evidence" value="ECO:0007669"/>
    <property type="project" value="InterPro"/>
</dbReference>
<evidence type="ECO:0000313" key="2">
    <source>
        <dbReference type="Proteomes" id="UP000649617"/>
    </source>
</evidence>
<comment type="caution">
    <text evidence="1">The sequence shown here is derived from an EMBL/GenBank/DDBJ whole genome shotgun (WGS) entry which is preliminary data.</text>
</comment>
<proteinExistence type="predicted"/>
<reference evidence="1" key="1">
    <citation type="submission" date="2021-02" db="EMBL/GenBank/DDBJ databases">
        <authorList>
            <person name="Dougan E. K."/>
            <person name="Rhodes N."/>
            <person name="Thang M."/>
            <person name="Chan C."/>
        </authorList>
    </citation>
    <scope>NUCLEOTIDE SEQUENCE</scope>
</reference>
<sequence length="796" mass="88731">PERVGRGKLVKSLGQKKRSRRLVRHGLLILKDYVKEGGHVVWEWPQHNAAWKSDEVILHGCQFGLNAADSGHHVHSVVVGTPDLRKTALYTAEFCRAVAKCLLEAPLPGVVFGMSDVNVGLSCLETMTEGELESDFVEVAPALWTSWTMKAPVPQVSLEKEEVLWRTVQMDAFYFRHEGQVHHFILFMDEASSFAVVSEILAHDAEEGANINTEEAIDALEQAWVQYLGYFQRLRCDLETAFAAVASRTTPLEGASTSNKFQLSIAKVLAMWKEEMKAKDKISRALNTRSVPATNFVPGDLVYYQRYKVPADRPAHEVVDVPRLRVCRWYGPGRVLAVETKVMEHGTIRTPTRVVWIVCQGRLRKVRGGQLRHASETEKDIANANTALTLPWTFTTVVGLLEKGTYDDYTNEEELELSSFRSYLLSGNHLQFLDLLENLVVKLLVLLYANQLQFLDLLENLVVKSSVLLDFQSHRSVAGSLPREGDARLTCGTRTMYVDNSEMADLVGWCNDLHNDFAFGIELDMPSSGQEWKQILKNPAKFTAKSLHKGAEVSWAKLSEKQKKAMAAAKNLEIEACFKELVCEKHRGVVPASRLMKMRWVLTFKGLDQSPSKMKAKARQTPKVPSCKALVPVPELSQALAIAPGQAVRVKADYCLQLKQIDIEDQPAITDGERAQARALLGAVQWRVQQTAPQHAAKLSWLQSALPQGGKDVLRGVNKLCREVFAQREVSVSVQNLEPQSLHELVMVAWTDAAVARERGCLAFCKAAESPGAPFRCVACSGLSFLDTNLTFEFLG</sequence>
<name>A0A812RMI7_SYMPI</name>
<dbReference type="Proteomes" id="UP000649617">
    <property type="component" value="Unassembled WGS sequence"/>
</dbReference>
<accession>A0A812RMI7</accession>
<dbReference type="InterPro" id="IPR036397">
    <property type="entry name" value="RNaseH_sf"/>
</dbReference>
<dbReference type="Gene3D" id="3.30.420.10">
    <property type="entry name" value="Ribonuclease H-like superfamily/Ribonuclease H"/>
    <property type="match status" value="1"/>
</dbReference>
<dbReference type="EMBL" id="CAJNIZ010020720">
    <property type="protein sequence ID" value="CAE7444613.1"/>
    <property type="molecule type" value="Genomic_DNA"/>
</dbReference>
<feature type="non-terminal residue" evidence="1">
    <location>
        <position position="1"/>
    </location>
</feature>
<gene>
    <name evidence="1" type="ORF">SPIL2461_LOCUS10825</name>
</gene>
<keyword evidence="2" id="KW-1185">Reference proteome</keyword>
<dbReference type="AlphaFoldDB" id="A0A812RMI7"/>